<dbReference type="InterPro" id="IPR029063">
    <property type="entry name" value="SAM-dependent_MTases_sf"/>
</dbReference>
<name>A0A261XX56_9FUNG</name>
<dbReference type="SUPFAM" id="SSF53335">
    <property type="entry name" value="S-adenosyl-L-methionine-dependent methyltransferases"/>
    <property type="match status" value="1"/>
</dbReference>
<dbReference type="AlphaFoldDB" id="A0A261XX56"/>
<keyword evidence="2" id="KW-1185">Reference proteome</keyword>
<comment type="caution">
    <text evidence="1">The sequence shown here is derived from an EMBL/GenBank/DDBJ whole genome shotgun (WGS) entry which is preliminary data.</text>
</comment>
<sequence length="335" mass="37167">MTTPSQVDSDTAVDALLDPRHFTRYRIILRQAYPQTVVTHSTVTLSLFLVNEVGLYRHDDHHVNLMCRVFRGDATLEQYPLNGVSGFYHSGKGGVQLCLKGTGQVYVWIGGQEINDKMDIVPLVIGPIALVPSVPDSEPPVLDNNMYRSVSVRDRHVMVQEFWDAGIPGKVWDSALDIANYIARQCENDDAWLNEGDHVIDLSAGTGLLGLVVAAGAPHAHVTLTEVPEALNTLRHNAALNPDLSVSIQALEWANPQHMNALQRSNLVLASDLFYENDYIPALMATLHHLGPPIWIGYKQRGLTAAEQDAMWQQLYSNYTVTSTPLPHTTLYRLT</sequence>
<evidence type="ECO:0008006" key="3">
    <source>
        <dbReference type="Google" id="ProtNLM"/>
    </source>
</evidence>
<accession>A0A261XX56</accession>
<organism evidence="1 2">
    <name type="scientific">Bifiguratus adelaidae</name>
    <dbReference type="NCBI Taxonomy" id="1938954"/>
    <lineage>
        <taxon>Eukaryota</taxon>
        <taxon>Fungi</taxon>
        <taxon>Fungi incertae sedis</taxon>
        <taxon>Mucoromycota</taxon>
        <taxon>Mucoromycotina</taxon>
        <taxon>Endogonomycetes</taxon>
        <taxon>Endogonales</taxon>
        <taxon>Endogonales incertae sedis</taxon>
        <taxon>Bifiguratus</taxon>
    </lineage>
</organism>
<dbReference type="Gene3D" id="3.40.50.150">
    <property type="entry name" value="Vaccinia Virus protein VP39"/>
    <property type="match status" value="1"/>
</dbReference>
<dbReference type="PANTHER" id="PTHR14614:SF132">
    <property type="entry name" value="PROTEIN-LYSINE METHYLTRANSFERASE C42C1.13"/>
    <property type="match status" value="1"/>
</dbReference>
<gene>
    <name evidence="1" type="ORF">BZG36_04126</name>
</gene>
<reference evidence="1 2" key="1">
    <citation type="journal article" date="2017" name="Mycologia">
        <title>Bifiguratus adelaidae, gen. et sp. nov., a new member of Mucoromycotina in endophytic and soil-dwelling habitats.</title>
        <authorList>
            <person name="Torres-Cruz T.J."/>
            <person name="Billingsley Tobias T.L."/>
            <person name="Almatruk M."/>
            <person name="Hesse C."/>
            <person name="Kuske C.R."/>
            <person name="Desiro A."/>
            <person name="Benucci G.M."/>
            <person name="Bonito G."/>
            <person name="Stajich J.E."/>
            <person name="Dunlap C."/>
            <person name="Arnold A.E."/>
            <person name="Porras-Alfaro A."/>
        </authorList>
    </citation>
    <scope>NUCLEOTIDE SEQUENCE [LARGE SCALE GENOMIC DNA]</scope>
    <source>
        <strain evidence="1 2">AZ0501</strain>
    </source>
</reference>
<dbReference type="InterPro" id="IPR019410">
    <property type="entry name" value="Methyltransf_16"/>
</dbReference>
<evidence type="ECO:0000313" key="1">
    <source>
        <dbReference type="EMBL" id="OZJ02927.1"/>
    </source>
</evidence>
<dbReference type="PANTHER" id="PTHR14614">
    <property type="entry name" value="HEPATOCELLULAR CARCINOMA-ASSOCIATED ANTIGEN"/>
    <property type="match status" value="1"/>
</dbReference>
<dbReference type="Pfam" id="PF10294">
    <property type="entry name" value="Methyltransf_16"/>
    <property type="match status" value="1"/>
</dbReference>
<dbReference type="OrthoDB" id="407325at2759"/>
<dbReference type="Proteomes" id="UP000242875">
    <property type="component" value="Unassembled WGS sequence"/>
</dbReference>
<evidence type="ECO:0000313" key="2">
    <source>
        <dbReference type="Proteomes" id="UP000242875"/>
    </source>
</evidence>
<dbReference type="EMBL" id="MVBO01000116">
    <property type="protein sequence ID" value="OZJ02927.1"/>
    <property type="molecule type" value="Genomic_DNA"/>
</dbReference>
<proteinExistence type="predicted"/>
<protein>
    <recommendedName>
        <fullName evidence="3">Methyltransferase small domain-containing protein</fullName>
    </recommendedName>
</protein>